<sequence>MEAEYDFSQGKRGAIDPTPAGKTRITIRLDDEVLTWFREQAHSAGGGNYQTMINEALRQHIQQSHEPLEETLRRVVREELERIEQ</sequence>
<organism evidence="2 3">
    <name type="scientific">Leptolyngbya boryana NIES-2135</name>
    <dbReference type="NCBI Taxonomy" id="1973484"/>
    <lineage>
        <taxon>Bacteria</taxon>
        <taxon>Bacillati</taxon>
        <taxon>Cyanobacteriota</taxon>
        <taxon>Cyanophyceae</taxon>
        <taxon>Leptolyngbyales</taxon>
        <taxon>Leptolyngbyaceae</taxon>
        <taxon>Leptolyngbya group</taxon>
        <taxon>Leptolyngbya</taxon>
    </lineage>
</organism>
<protein>
    <submittedName>
        <fullName evidence="2">CopG/DNA-binding domain-containing protein</fullName>
    </submittedName>
</protein>
<feature type="region of interest" description="Disordered" evidence="1">
    <location>
        <begin position="1"/>
        <end position="20"/>
    </location>
</feature>
<keyword evidence="2" id="KW-0238">DNA-binding</keyword>
<dbReference type="AlphaFoldDB" id="A0A1Z4JHB3"/>
<dbReference type="GO" id="GO:0003677">
    <property type="term" value="F:DNA binding"/>
    <property type="evidence" value="ECO:0007669"/>
    <property type="project" value="UniProtKB-KW"/>
</dbReference>
<dbReference type="EMBL" id="AP018203">
    <property type="protein sequence ID" value="BAY56129.1"/>
    <property type="molecule type" value="Genomic_DNA"/>
</dbReference>
<dbReference type="InterPro" id="IPR025528">
    <property type="entry name" value="BrnA_antitoxin"/>
</dbReference>
<dbReference type="Proteomes" id="UP000217895">
    <property type="component" value="Chromosome"/>
</dbReference>
<evidence type="ECO:0000313" key="2">
    <source>
        <dbReference type="EMBL" id="BAY56129.1"/>
    </source>
</evidence>
<accession>A0A1Z4JHB3</accession>
<name>A0A1Z4JHB3_LEPBY</name>
<proteinExistence type="predicted"/>
<reference evidence="2 3" key="1">
    <citation type="submission" date="2017-06" db="EMBL/GenBank/DDBJ databases">
        <title>Genome sequencing of cyanobaciteial culture collection at National Institute for Environmental Studies (NIES).</title>
        <authorList>
            <person name="Hirose Y."/>
            <person name="Shimura Y."/>
            <person name="Fujisawa T."/>
            <person name="Nakamura Y."/>
            <person name="Kawachi M."/>
        </authorList>
    </citation>
    <scope>NUCLEOTIDE SEQUENCE [LARGE SCALE GENOMIC DNA]</scope>
    <source>
        <strain evidence="2 3">NIES-2135</strain>
    </source>
</reference>
<keyword evidence="3" id="KW-1185">Reference proteome</keyword>
<gene>
    <name evidence="2" type="ORF">NIES2135_29590</name>
</gene>
<dbReference type="Pfam" id="PF14384">
    <property type="entry name" value="BrnA_antitoxin"/>
    <property type="match status" value="1"/>
</dbReference>
<evidence type="ECO:0000313" key="3">
    <source>
        <dbReference type="Proteomes" id="UP000217895"/>
    </source>
</evidence>
<evidence type="ECO:0000256" key="1">
    <source>
        <dbReference type="SAM" id="MobiDB-lite"/>
    </source>
</evidence>